<feature type="non-terminal residue" evidence="3">
    <location>
        <position position="113"/>
    </location>
</feature>
<dbReference type="Proteomes" id="UP000014760">
    <property type="component" value="Unassembled WGS sequence"/>
</dbReference>
<feature type="signal peptide" evidence="1">
    <location>
        <begin position="1"/>
        <end position="21"/>
    </location>
</feature>
<protein>
    <recommendedName>
        <fullName evidence="2">Prolyl 4-hydroxylase N-terminal domain-containing protein</fullName>
    </recommendedName>
</protein>
<dbReference type="EnsemblMetazoa" id="CapteT196824">
    <property type="protein sequence ID" value="CapteP196824"/>
    <property type="gene ID" value="CapteG196824"/>
</dbReference>
<dbReference type="Pfam" id="PF08336">
    <property type="entry name" value="P4Ha_N"/>
    <property type="match status" value="1"/>
</dbReference>
<dbReference type="AlphaFoldDB" id="R7ULK2"/>
<evidence type="ECO:0000313" key="3">
    <source>
        <dbReference type="EMBL" id="ELU04817.1"/>
    </source>
</evidence>
<name>R7ULK2_CAPTE</name>
<evidence type="ECO:0000313" key="4">
    <source>
        <dbReference type="EnsemblMetazoa" id="CapteP196824"/>
    </source>
</evidence>
<keyword evidence="5" id="KW-1185">Reference proteome</keyword>
<reference evidence="5" key="1">
    <citation type="submission" date="2012-12" db="EMBL/GenBank/DDBJ databases">
        <authorList>
            <person name="Hellsten U."/>
            <person name="Grimwood J."/>
            <person name="Chapman J.A."/>
            <person name="Shapiro H."/>
            <person name="Aerts A."/>
            <person name="Otillar R.P."/>
            <person name="Terry A.Y."/>
            <person name="Boore J.L."/>
            <person name="Simakov O."/>
            <person name="Marletaz F."/>
            <person name="Cho S.-J."/>
            <person name="Edsinger-Gonzales E."/>
            <person name="Havlak P."/>
            <person name="Kuo D.-H."/>
            <person name="Larsson T."/>
            <person name="Lv J."/>
            <person name="Arendt D."/>
            <person name="Savage R."/>
            <person name="Osoegawa K."/>
            <person name="de Jong P."/>
            <person name="Lindberg D.R."/>
            <person name="Seaver E.C."/>
            <person name="Weisblat D.A."/>
            <person name="Putnam N.H."/>
            <person name="Grigoriev I.V."/>
            <person name="Rokhsar D.S."/>
        </authorList>
    </citation>
    <scope>NUCLEOTIDE SEQUENCE</scope>
    <source>
        <strain evidence="5">I ESC-2004</strain>
    </source>
</reference>
<dbReference type="OMA" id="TLAKCEF"/>
<evidence type="ECO:0000256" key="1">
    <source>
        <dbReference type="SAM" id="SignalP"/>
    </source>
</evidence>
<dbReference type="Gene3D" id="6.10.140.1460">
    <property type="match status" value="1"/>
</dbReference>
<dbReference type="GO" id="GO:0005783">
    <property type="term" value="C:endoplasmic reticulum"/>
    <property type="evidence" value="ECO:0007669"/>
    <property type="project" value="InterPro"/>
</dbReference>
<feature type="domain" description="Prolyl 4-hydroxylase N-terminal" evidence="2">
    <location>
        <begin position="28"/>
        <end position="107"/>
    </location>
</feature>
<dbReference type="GO" id="GO:0004656">
    <property type="term" value="F:procollagen-proline 4-dioxygenase activity"/>
    <property type="evidence" value="ECO:0007669"/>
    <property type="project" value="InterPro"/>
</dbReference>
<dbReference type="EMBL" id="AMQN01023834">
    <property type="status" value="NOT_ANNOTATED_CDS"/>
    <property type="molecule type" value="Genomic_DNA"/>
</dbReference>
<evidence type="ECO:0000259" key="2">
    <source>
        <dbReference type="Pfam" id="PF08336"/>
    </source>
</evidence>
<dbReference type="InterPro" id="IPR013547">
    <property type="entry name" value="P4H_N"/>
</dbReference>
<proteinExistence type="predicted"/>
<reference evidence="4" key="3">
    <citation type="submission" date="2015-06" db="UniProtKB">
        <authorList>
            <consortium name="EnsemblMetazoa"/>
        </authorList>
    </citation>
    <scope>IDENTIFICATION</scope>
</reference>
<feature type="chain" id="PRO_5008788181" description="Prolyl 4-hydroxylase N-terminal domain-containing protein" evidence="1">
    <location>
        <begin position="22"/>
        <end position="113"/>
    </location>
</feature>
<dbReference type="OrthoDB" id="420380at2759"/>
<reference evidence="3 5" key="2">
    <citation type="journal article" date="2013" name="Nature">
        <title>Insights into bilaterian evolution from three spiralian genomes.</title>
        <authorList>
            <person name="Simakov O."/>
            <person name="Marletaz F."/>
            <person name="Cho S.J."/>
            <person name="Edsinger-Gonzales E."/>
            <person name="Havlak P."/>
            <person name="Hellsten U."/>
            <person name="Kuo D.H."/>
            <person name="Larsson T."/>
            <person name="Lv J."/>
            <person name="Arendt D."/>
            <person name="Savage R."/>
            <person name="Osoegawa K."/>
            <person name="de Jong P."/>
            <person name="Grimwood J."/>
            <person name="Chapman J.A."/>
            <person name="Shapiro H."/>
            <person name="Aerts A."/>
            <person name="Otillar R.P."/>
            <person name="Terry A.Y."/>
            <person name="Boore J.L."/>
            <person name="Grigoriev I.V."/>
            <person name="Lindberg D.R."/>
            <person name="Seaver E.C."/>
            <person name="Weisblat D.A."/>
            <person name="Putnam N.H."/>
            <person name="Rokhsar D.S."/>
        </authorList>
    </citation>
    <scope>NUCLEOTIDE SEQUENCE</scope>
    <source>
        <strain evidence="3 5">I ESC-2004</strain>
    </source>
</reference>
<accession>R7ULK2</accession>
<dbReference type="HOGENOM" id="CLU_2139627_0_0_1"/>
<organism evidence="3">
    <name type="scientific">Capitella teleta</name>
    <name type="common">Polychaete worm</name>
    <dbReference type="NCBI Taxonomy" id="283909"/>
    <lineage>
        <taxon>Eukaryota</taxon>
        <taxon>Metazoa</taxon>
        <taxon>Spiralia</taxon>
        <taxon>Lophotrochozoa</taxon>
        <taxon>Annelida</taxon>
        <taxon>Polychaeta</taxon>
        <taxon>Sedentaria</taxon>
        <taxon>Scolecida</taxon>
        <taxon>Capitellidae</taxon>
        <taxon>Capitella</taxon>
    </lineage>
</organism>
<dbReference type="STRING" id="283909.R7ULK2"/>
<evidence type="ECO:0000313" key="5">
    <source>
        <dbReference type="Proteomes" id="UP000014760"/>
    </source>
</evidence>
<gene>
    <name evidence="3" type="ORF">CAPTEDRAFT_196824</name>
</gene>
<keyword evidence="1" id="KW-0732">Signal</keyword>
<dbReference type="EMBL" id="KB302093">
    <property type="protein sequence ID" value="ELU04817.1"/>
    <property type="molecule type" value="Genomic_DNA"/>
</dbReference>
<sequence>MLLSSMLYGLLLSSLRHHCSAEDVFASSAHLRIVAEGERQMMHTLKEYVSFEQGRLSKITSLIADIDDVYNGSRFSNVEEYVGNPINAFHLIKRFSTLWRDIWQVASNFRHYE</sequence>